<dbReference type="RefSeq" id="WP_225450831.1">
    <property type="nucleotide sequence ID" value="NZ_DAWCUS010000091.1"/>
</dbReference>
<organism evidence="2 3">
    <name type="scientific">Bacteroides xylanisolvens</name>
    <dbReference type="NCBI Taxonomy" id="371601"/>
    <lineage>
        <taxon>Bacteria</taxon>
        <taxon>Pseudomonadati</taxon>
        <taxon>Bacteroidota</taxon>
        <taxon>Bacteroidia</taxon>
        <taxon>Bacteroidales</taxon>
        <taxon>Bacteroidaceae</taxon>
        <taxon>Bacteroides</taxon>
    </lineage>
</organism>
<name>A0AAW4SVS2_9BACE</name>
<sequence>MSKSKIIVCAHKKDFVMDNELYMPLQVGKAIAKVDLGFQGDDTGDNISAKNPNYCELTGLYWAWKNLKDVDYIGLAHYRRYFDFMNSGYGSYTGTDFNNTYNSYLHPEDLLGDYDIILPQPSRMDYSVGDDYIYAHIMEDFYIMNRVILKHYPDYEATMSEFFYRDNRRICFNMFFTSREVFNHYNEWLFPLLFEVEQHIRLSGYKFQQRIFGFMSEMLLPLYCLHNKLKIKFVPICMIGDETCKKNKLKMSLLSYRNNIKFWMLRPKLKNVDCYGRKCHIDLYFKLDGINI</sequence>
<evidence type="ECO:0000259" key="1">
    <source>
        <dbReference type="Pfam" id="PF14393"/>
    </source>
</evidence>
<dbReference type="AlphaFoldDB" id="A0AAW4SVS2"/>
<proteinExistence type="predicted"/>
<reference evidence="2" key="1">
    <citation type="submission" date="2023-08" db="EMBL/GenBank/DDBJ databases">
        <title>Mucin Metabolism Genes Underlie the Key Renovations of Bacteroides xylanisolvens Genomes in Captive Great Apes.</title>
        <authorList>
            <person name="Nishida A.H."/>
        </authorList>
    </citation>
    <scope>NUCLEOTIDE SEQUENCE</scope>
    <source>
        <strain evidence="2">P13.H9</strain>
    </source>
</reference>
<accession>A0AAW4SVS2</accession>
<dbReference type="EMBL" id="JAIWYE010000013">
    <property type="protein sequence ID" value="MCA4703214.1"/>
    <property type="molecule type" value="Genomic_DNA"/>
</dbReference>
<feature type="domain" description="DUF4422" evidence="1">
    <location>
        <begin position="5"/>
        <end position="227"/>
    </location>
</feature>
<protein>
    <submittedName>
        <fullName evidence="2">DUF4422 domain-containing protein</fullName>
    </submittedName>
</protein>
<dbReference type="Proteomes" id="UP001198461">
    <property type="component" value="Unassembled WGS sequence"/>
</dbReference>
<dbReference type="InterPro" id="IPR025536">
    <property type="entry name" value="DUF4422"/>
</dbReference>
<evidence type="ECO:0000313" key="2">
    <source>
        <dbReference type="EMBL" id="MCA4703214.1"/>
    </source>
</evidence>
<evidence type="ECO:0000313" key="3">
    <source>
        <dbReference type="Proteomes" id="UP001198461"/>
    </source>
</evidence>
<dbReference type="Pfam" id="PF14393">
    <property type="entry name" value="DUF4422"/>
    <property type="match status" value="1"/>
</dbReference>
<gene>
    <name evidence="2" type="ORF">LD004_06255</name>
</gene>
<comment type="caution">
    <text evidence="2">The sequence shown here is derived from an EMBL/GenBank/DDBJ whole genome shotgun (WGS) entry which is preliminary data.</text>
</comment>